<evidence type="ECO:0000313" key="6">
    <source>
        <dbReference type="EMBL" id="QSX34018.1"/>
    </source>
</evidence>
<dbReference type="PROSITE" id="PS50112">
    <property type="entry name" value="PAS"/>
    <property type="match status" value="1"/>
</dbReference>
<dbReference type="PROSITE" id="PS50887">
    <property type="entry name" value="GGDEF"/>
    <property type="match status" value="1"/>
</dbReference>
<feature type="signal peptide" evidence="1">
    <location>
        <begin position="1"/>
        <end position="22"/>
    </location>
</feature>
<dbReference type="RefSeq" id="WP_207355224.1">
    <property type="nucleotide sequence ID" value="NZ_CP071503.1"/>
</dbReference>
<feature type="domain" description="PAC" evidence="3">
    <location>
        <begin position="874"/>
        <end position="928"/>
    </location>
</feature>
<dbReference type="InterPro" id="IPR001633">
    <property type="entry name" value="EAL_dom"/>
</dbReference>
<keyword evidence="7" id="KW-1185">Reference proteome</keyword>
<evidence type="ECO:0000259" key="3">
    <source>
        <dbReference type="PROSITE" id="PS50113"/>
    </source>
</evidence>
<dbReference type="SMART" id="SM00052">
    <property type="entry name" value="EAL"/>
    <property type="match status" value="1"/>
</dbReference>
<dbReference type="SUPFAM" id="SSF55073">
    <property type="entry name" value="Nucleotide cyclase"/>
    <property type="match status" value="1"/>
</dbReference>
<evidence type="ECO:0000259" key="5">
    <source>
        <dbReference type="PROSITE" id="PS50887"/>
    </source>
</evidence>
<gene>
    <name evidence="6" type="ORF">JYB87_01840</name>
</gene>
<dbReference type="InterPro" id="IPR000014">
    <property type="entry name" value="PAS"/>
</dbReference>
<evidence type="ECO:0000259" key="2">
    <source>
        <dbReference type="PROSITE" id="PS50112"/>
    </source>
</evidence>
<dbReference type="InterPro" id="IPR013655">
    <property type="entry name" value="PAS_fold_3"/>
</dbReference>
<dbReference type="SMART" id="SM00091">
    <property type="entry name" value="PAS"/>
    <property type="match status" value="1"/>
</dbReference>
<dbReference type="NCBIfam" id="TIGR00254">
    <property type="entry name" value="GGDEF"/>
    <property type="match status" value="1"/>
</dbReference>
<evidence type="ECO:0000313" key="7">
    <source>
        <dbReference type="Proteomes" id="UP000662770"/>
    </source>
</evidence>
<reference evidence="6 7" key="1">
    <citation type="submission" date="2021-03" db="EMBL/GenBank/DDBJ databases">
        <title>Novel species identification of genus Shewanella.</title>
        <authorList>
            <person name="Liu G."/>
            <person name="Zhang Q."/>
        </authorList>
    </citation>
    <scope>NUCLEOTIDE SEQUENCE [LARGE SCALE GENOMIC DNA]</scope>
    <source>
        <strain evidence="6 7">FJAT-51800</strain>
    </source>
</reference>
<dbReference type="InterPro" id="IPR015943">
    <property type="entry name" value="WD40/YVTN_repeat-like_dom_sf"/>
</dbReference>
<dbReference type="NCBIfam" id="TIGR00229">
    <property type="entry name" value="sensory_box"/>
    <property type="match status" value="2"/>
</dbReference>
<dbReference type="PROSITE" id="PS50113">
    <property type="entry name" value="PAC"/>
    <property type="match status" value="2"/>
</dbReference>
<dbReference type="PROSITE" id="PS50883">
    <property type="entry name" value="EAL"/>
    <property type="match status" value="1"/>
</dbReference>
<evidence type="ECO:0000256" key="1">
    <source>
        <dbReference type="SAM" id="SignalP"/>
    </source>
</evidence>
<keyword evidence="1" id="KW-0732">Signal</keyword>
<feature type="domain" description="GGDEF" evidence="5">
    <location>
        <begin position="1080"/>
        <end position="1212"/>
    </location>
</feature>
<dbReference type="InterPro" id="IPR035965">
    <property type="entry name" value="PAS-like_dom_sf"/>
</dbReference>
<dbReference type="InterPro" id="IPR000700">
    <property type="entry name" value="PAS-assoc_C"/>
</dbReference>
<dbReference type="InterPro" id="IPR052155">
    <property type="entry name" value="Biofilm_reg_signaling"/>
</dbReference>
<dbReference type="CDD" id="cd00130">
    <property type="entry name" value="PAS"/>
    <property type="match status" value="2"/>
</dbReference>
<dbReference type="Proteomes" id="UP000662770">
    <property type="component" value="Chromosome"/>
</dbReference>
<sequence>MKRTLLFSLLLMLLCSILPARAKDDFIQRVFTAREGLGSYNIEWMTQDADGFVWLATQDGLYRVSNNVIRRIDRQDGQLLLDDQFFLYINEVGRHKFLISAQYSAYLYDELRNQFTKLGAPGLFPQFTDDSVYSSVQGPNDTWLVLSDRDNVWRLSDDASQLTQLFSLPTVNDVHWNKLLLVDGKLLASNRQQISLFDMQGQLLQTIPLDIATGESFKLFLDSKQRLWAANRSGFYQVDLAHGQLNKIEQLPYHCRDMVDDGDGNLWIVANSGLVKYFPETGEVQNYKSQFNQATEIESVGKLMLDSNKLLWITASSQPLAIVTDRPDFVLNKIVVRNDDINAGLSAPWAYLHQQDYLWIGSDGGLVRYNMKTGNSAKVTLTSVLPNESVYVIREFDSQHLLLGTTNGLVMVNSNTLSEVSMDEWLAQDQRLRGQLIFALKQQDDRWLTASSAGFYSWKEGEHSLTRYNPVADGGKSIDTLYGFMTDTHNRLWVFGEHHFGYFVGKQYQSQRDHLSLADKSPAKVGSMLQLSEDKYWLGSRETGLLEYDLKQQKSVNLTDVWQVDCHAVFFLTQNDDFRLVGCGDKIIRQSKQTGEVIVLDKSDGLIAKELNEGAAMLAPELGLFVGTPEGTMLLDVAKMHKRVPKQSTILESVAIYYDDAVQRELSPKAEMVIRPGAKLVNFQLTNFNYLQQDSFSFKYRLNKVGSVAENKYLLLENQTQINISGLAAGHYQLEVLSRNNGLWDTQPLQFPFTVNLYLWETTWFKFVLLAGLLLGLVSIIIYRNKQISRFQVVNSALTNSDERLRQALRGSASDLWEWHREDDSLYLQNHGNVLLTELPELAMTVAELPLHPDDREQVQEQWYRMLKGELPLFDSEYRYRTALGDWRWLKVRGRPVAFDKDSGVVTKVAGIYSDITETRVLENEVTLLARAFENTSEGVLILDANECIEVTNQAAESLLEMNSQEVIGRPISDVISRADGTKTCLLELLNGGDTWTGEREIYTYAHHYLPVWLNASTIRNDRQQLQYIVLVFSDISERKQSEAELRQLANFDVLTGLPNRSLFSDRLEQAIMRAEDQQRKLAIMFLDLDRFKQVNDYYGHSMGDALLVEASNRLQSVLHKDEVLCRFGGDEFVVLVHTGDIDKINRICEAMLEKIASPFKLFGREFFISTSIGISVWPDDTRQPEILIKNADQAMYHAKDEGRGNFQYYSRERNAEALYHLRLEGDLRKAIEQNEFELHYQGQFDLLQDDRMTGVEALLRWQHPKDGFVRPDIFIKVAESCGLIIDIDRWVLRQACIDGAQWSAKAEGDFRMSVNISAVHFRQHDFIETVSQILQETGMPADHLTLEITEGVLMKELHVAREHLQQLRDMGVEVAIDDFGTGYSSLAYLRHFEVNTLKIDRSFLIDIAINSADQAIVSSIIEIARNLKLKVVAEGVESREQLEQVFSRGCYVIQGYYFCKPMPKAVLIDWLAKRAQSVN</sequence>
<dbReference type="InterPro" id="IPR035919">
    <property type="entry name" value="EAL_sf"/>
</dbReference>
<dbReference type="Pfam" id="PF00989">
    <property type="entry name" value="PAS"/>
    <property type="match status" value="1"/>
</dbReference>
<dbReference type="InterPro" id="IPR000160">
    <property type="entry name" value="GGDEF_dom"/>
</dbReference>
<feature type="domain" description="PAC" evidence="3">
    <location>
        <begin position="996"/>
        <end position="1048"/>
    </location>
</feature>
<accession>A0ABX7QT28</accession>
<dbReference type="CDD" id="cd01949">
    <property type="entry name" value="GGDEF"/>
    <property type="match status" value="1"/>
</dbReference>
<dbReference type="CDD" id="cd01948">
    <property type="entry name" value="EAL"/>
    <property type="match status" value="1"/>
</dbReference>
<feature type="chain" id="PRO_5046327027" evidence="1">
    <location>
        <begin position="23"/>
        <end position="1480"/>
    </location>
</feature>
<proteinExistence type="predicted"/>
<dbReference type="Gene3D" id="3.30.70.270">
    <property type="match status" value="1"/>
</dbReference>
<organism evidence="6 7">
    <name type="scientific">Shewanella avicenniae</name>
    <dbReference type="NCBI Taxonomy" id="2814294"/>
    <lineage>
        <taxon>Bacteria</taxon>
        <taxon>Pseudomonadati</taxon>
        <taxon>Pseudomonadota</taxon>
        <taxon>Gammaproteobacteria</taxon>
        <taxon>Alteromonadales</taxon>
        <taxon>Shewanellaceae</taxon>
        <taxon>Shewanella</taxon>
    </lineage>
</organism>
<evidence type="ECO:0000259" key="4">
    <source>
        <dbReference type="PROSITE" id="PS50883"/>
    </source>
</evidence>
<dbReference type="SUPFAM" id="SSF55785">
    <property type="entry name" value="PYP-like sensor domain (PAS domain)"/>
    <property type="match status" value="2"/>
</dbReference>
<dbReference type="PANTHER" id="PTHR44757:SF2">
    <property type="entry name" value="BIOFILM ARCHITECTURE MAINTENANCE PROTEIN MBAA"/>
    <property type="match status" value="1"/>
</dbReference>
<dbReference type="InterPro" id="IPR029787">
    <property type="entry name" value="Nucleotide_cyclase"/>
</dbReference>
<dbReference type="SUPFAM" id="SSF63829">
    <property type="entry name" value="Calcium-dependent phosphotriesterase"/>
    <property type="match status" value="1"/>
</dbReference>
<feature type="domain" description="EAL" evidence="4">
    <location>
        <begin position="1221"/>
        <end position="1476"/>
    </location>
</feature>
<dbReference type="EMBL" id="CP071503">
    <property type="protein sequence ID" value="QSX34018.1"/>
    <property type="molecule type" value="Genomic_DNA"/>
</dbReference>
<protein>
    <submittedName>
        <fullName evidence="6">EAL domain-containing protein</fullName>
    </submittedName>
</protein>
<dbReference type="InterPro" id="IPR013767">
    <property type="entry name" value="PAS_fold"/>
</dbReference>
<dbReference type="InterPro" id="IPR013783">
    <property type="entry name" value="Ig-like_fold"/>
</dbReference>
<dbReference type="Gene3D" id="2.130.10.10">
    <property type="entry name" value="YVTN repeat-like/Quinoprotein amine dehydrogenase"/>
    <property type="match status" value="3"/>
</dbReference>
<dbReference type="SMART" id="SM00086">
    <property type="entry name" value="PAC"/>
    <property type="match status" value="2"/>
</dbReference>
<dbReference type="InterPro" id="IPR043128">
    <property type="entry name" value="Rev_trsase/Diguanyl_cyclase"/>
</dbReference>
<dbReference type="Gene3D" id="3.30.450.20">
    <property type="entry name" value="PAS domain"/>
    <property type="match status" value="2"/>
</dbReference>
<dbReference type="InterPro" id="IPR001610">
    <property type="entry name" value="PAC"/>
</dbReference>
<dbReference type="Gene3D" id="3.20.20.450">
    <property type="entry name" value="EAL domain"/>
    <property type="match status" value="1"/>
</dbReference>
<dbReference type="SMART" id="SM00267">
    <property type="entry name" value="GGDEF"/>
    <property type="match status" value="1"/>
</dbReference>
<dbReference type="SUPFAM" id="SSF141868">
    <property type="entry name" value="EAL domain-like"/>
    <property type="match status" value="1"/>
</dbReference>
<name>A0ABX7QT28_9GAMM</name>
<feature type="domain" description="PAS" evidence="2">
    <location>
        <begin position="925"/>
        <end position="980"/>
    </location>
</feature>
<dbReference type="Gene3D" id="2.60.40.10">
    <property type="entry name" value="Immunoglobulins"/>
    <property type="match status" value="1"/>
</dbReference>
<dbReference type="Pfam" id="PF00990">
    <property type="entry name" value="GGDEF"/>
    <property type="match status" value="1"/>
</dbReference>
<dbReference type="Pfam" id="PF00563">
    <property type="entry name" value="EAL"/>
    <property type="match status" value="1"/>
</dbReference>
<dbReference type="Pfam" id="PF08447">
    <property type="entry name" value="PAS_3"/>
    <property type="match status" value="1"/>
</dbReference>
<dbReference type="PANTHER" id="PTHR44757">
    <property type="entry name" value="DIGUANYLATE CYCLASE DGCP"/>
    <property type="match status" value="1"/>
</dbReference>